<name>A0ABM3ZD56_PANGU</name>
<keyword evidence="1" id="KW-1015">Disulfide bond</keyword>
<gene>
    <name evidence="5" type="primary">LOC132711437</name>
</gene>
<feature type="domain" description="Peptidase S1" evidence="3">
    <location>
        <begin position="1"/>
        <end position="102"/>
    </location>
</feature>
<protein>
    <submittedName>
        <fullName evidence="5">Acrosin-like</fullName>
    </submittedName>
</protein>
<dbReference type="InterPro" id="IPR043504">
    <property type="entry name" value="Peptidase_S1_PA_chymotrypsin"/>
</dbReference>
<dbReference type="PANTHER" id="PTHR24252:SF8">
    <property type="entry name" value="ACROSIN"/>
    <property type="match status" value="1"/>
</dbReference>
<organism evidence="4 5">
    <name type="scientific">Pantherophis guttatus</name>
    <name type="common">Corn snake</name>
    <name type="synonym">Elaphe guttata</name>
    <dbReference type="NCBI Taxonomy" id="94885"/>
    <lineage>
        <taxon>Eukaryota</taxon>
        <taxon>Metazoa</taxon>
        <taxon>Chordata</taxon>
        <taxon>Craniata</taxon>
        <taxon>Vertebrata</taxon>
        <taxon>Euteleostomi</taxon>
        <taxon>Lepidosauria</taxon>
        <taxon>Squamata</taxon>
        <taxon>Bifurcata</taxon>
        <taxon>Unidentata</taxon>
        <taxon>Episquamata</taxon>
        <taxon>Toxicofera</taxon>
        <taxon>Serpentes</taxon>
        <taxon>Colubroidea</taxon>
        <taxon>Colubridae</taxon>
        <taxon>Colubrinae</taxon>
        <taxon>Pantherophis</taxon>
    </lineage>
</organism>
<proteinExistence type="predicted"/>
<dbReference type="SUPFAM" id="SSF50494">
    <property type="entry name" value="Trypsin-like serine proteases"/>
    <property type="match status" value="1"/>
</dbReference>
<feature type="non-terminal residue" evidence="5">
    <location>
        <position position="1"/>
    </location>
</feature>
<dbReference type="Pfam" id="PF00089">
    <property type="entry name" value="Trypsin"/>
    <property type="match status" value="1"/>
</dbReference>
<accession>A0ABM3ZD56</accession>
<feature type="compositionally biased region" description="Pro residues" evidence="2">
    <location>
        <begin position="112"/>
        <end position="127"/>
    </location>
</feature>
<dbReference type="GeneID" id="132711437"/>
<feature type="region of interest" description="Disordered" evidence="2">
    <location>
        <begin position="107"/>
        <end position="127"/>
    </location>
</feature>
<evidence type="ECO:0000256" key="2">
    <source>
        <dbReference type="SAM" id="MobiDB-lite"/>
    </source>
</evidence>
<keyword evidence="4" id="KW-1185">Reference proteome</keyword>
<dbReference type="Proteomes" id="UP001652622">
    <property type="component" value="Unplaced"/>
</dbReference>
<evidence type="ECO:0000259" key="3">
    <source>
        <dbReference type="PROSITE" id="PS50240"/>
    </source>
</evidence>
<dbReference type="InterPro" id="IPR001254">
    <property type="entry name" value="Trypsin_dom"/>
</dbReference>
<sequence>KAPYSDIMQEAEVSLVSRDTCNSSEQYATLIREEHLCAISEDPTKGSCRGDGGGPLMCRESHTERYWLIGLNSWGTGCSSGRVPGVFTSTQFFLTWIKDIMANPPASGLSPPFRPTTPRTPTPPPPSRFTGAYYLNPIYKKVNGRLVGYFPAANTYSLPTRTAAVGCQTHHQAQVHRTPQEIYTLHLLSDDTPVGHSHYRLPRLGHGT</sequence>
<evidence type="ECO:0000313" key="4">
    <source>
        <dbReference type="Proteomes" id="UP001652622"/>
    </source>
</evidence>
<dbReference type="RefSeq" id="XP_060546310.1">
    <property type="nucleotide sequence ID" value="XM_060690327.1"/>
</dbReference>
<reference evidence="5" key="1">
    <citation type="submission" date="2025-08" db="UniProtKB">
        <authorList>
            <consortium name="RefSeq"/>
        </authorList>
    </citation>
    <scope>IDENTIFICATION</scope>
    <source>
        <tissue evidence="5">Blood</tissue>
    </source>
</reference>
<dbReference type="Gene3D" id="2.40.10.10">
    <property type="entry name" value="Trypsin-like serine proteases"/>
    <property type="match status" value="1"/>
</dbReference>
<dbReference type="PANTHER" id="PTHR24252">
    <property type="entry name" value="ACROSIN-RELATED"/>
    <property type="match status" value="1"/>
</dbReference>
<evidence type="ECO:0000256" key="1">
    <source>
        <dbReference type="ARBA" id="ARBA00023157"/>
    </source>
</evidence>
<dbReference type="InterPro" id="IPR009003">
    <property type="entry name" value="Peptidase_S1_PA"/>
</dbReference>
<dbReference type="PROSITE" id="PS50240">
    <property type="entry name" value="TRYPSIN_DOM"/>
    <property type="match status" value="1"/>
</dbReference>
<evidence type="ECO:0000313" key="5">
    <source>
        <dbReference type="RefSeq" id="XP_060546310.1"/>
    </source>
</evidence>